<dbReference type="VEuPathDB" id="AmoebaDB:DICPUDRAFT_94555"/>
<dbReference type="Gene3D" id="3.40.50.300">
    <property type="entry name" value="P-loop containing nucleotide triphosphate hydrolases"/>
    <property type="match status" value="2"/>
</dbReference>
<dbReference type="PROSITE" id="PS00211">
    <property type="entry name" value="ABC_TRANSPORTER_1"/>
    <property type="match status" value="1"/>
</dbReference>
<evidence type="ECO:0000256" key="5">
    <source>
        <dbReference type="ARBA" id="ARBA00022737"/>
    </source>
</evidence>
<dbReference type="KEGG" id="dpp:DICPUDRAFT_94555"/>
<dbReference type="GO" id="GO:0042626">
    <property type="term" value="F:ATPase-coupled transmembrane transporter activity"/>
    <property type="evidence" value="ECO:0000318"/>
    <property type="project" value="GO_Central"/>
</dbReference>
<comment type="similarity">
    <text evidence="2">Belongs to the ABC transporter superfamily. ABCA family.</text>
</comment>
<keyword evidence="4 10" id="KW-0812">Transmembrane</keyword>
<feature type="transmembrane region" description="Helical" evidence="10">
    <location>
        <begin position="999"/>
        <end position="1025"/>
    </location>
</feature>
<dbReference type="GO" id="GO:0031288">
    <property type="term" value="P:sorocarp morphogenesis"/>
    <property type="evidence" value="ECO:0000318"/>
    <property type="project" value="GO_Central"/>
</dbReference>
<feature type="transmembrane region" description="Helical" evidence="10">
    <location>
        <begin position="333"/>
        <end position="352"/>
    </location>
</feature>
<feature type="transmembrane region" description="Helical" evidence="10">
    <location>
        <begin position="1154"/>
        <end position="1175"/>
    </location>
</feature>
<name>F0ZKW5_DICPU</name>
<dbReference type="InterPro" id="IPR026082">
    <property type="entry name" value="ABCA"/>
</dbReference>
<feature type="transmembrane region" description="Helical" evidence="10">
    <location>
        <begin position="1195"/>
        <end position="1216"/>
    </location>
</feature>
<feature type="domain" description="ABC transporter" evidence="11">
    <location>
        <begin position="1262"/>
        <end position="1496"/>
    </location>
</feature>
<dbReference type="PANTHER" id="PTHR19229:SF36">
    <property type="entry name" value="ATP-BINDING CASSETTE SUB-FAMILY A MEMBER 2"/>
    <property type="match status" value="1"/>
</dbReference>
<dbReference type="OMA" id="AWQDYIS"/>
<dbReference type="GO" id="GO:0140359">
    <property type="term" value="F:ABC-type transporter activity"/>
    <property type="evidence" value="ECO:0007669"/>
    <property type="project" value="InterPro"/>
</dbReference>
<dbReference type="STRING" id="5786.F0ZKW5"/>
<feature type="transmembrane region" description="Helical" evidence="10">
    <location>
        <begin position="836"/>
        <end position="854"/>
    </location>
</feature>
<evidence type="ECO:0000313" key="13">
    <source>
        <dbReference type="Proteomes" id="UP000001064"/>
    </source>
</evidence>
<keyword evidence="6" id="KW-0547">Nucleotide-binding</keyword>
<evidence type="ECO:0000256" key="2">
    <source>
        <dbReference type="ARBA" id="ARBA00008869"/>
    </source>
</evidence>
<sequence>MSSFKRQLVILLKKNYLIKGKSKIKFFIQTFTAPILVLDLTLIITPDYKEYPASGFTEEIRKTHKLLIGAKDGLSEQQYNIFLKLKEQIRFRKPKLSDEQINNYFEFFNKSKDMDNYFHDPDNYRGVLGGVWFEHTNDPKIVKYSVRIDSDYVNNNEVQYQERKDSQIYLRHSFTQIQNGVDQAILMASGKDLPIYVSAQRFPNPYQKLYQTWTDGRKMLFKNTAGVFISAALFSGLYSSVITMVLEKENKILEGMKMMGLKLFSYHLSNFITSFYSILPSIFLVTGALSIAQLIYSTPFYILAITIVLYAITLILLSFILCKFLNKSKYAGLLCFGIVLVLSGVGCIINNLDINVGIKAVLCIISPMGITISFYSMVSKDLQLAKAEHPKWDYILSENYVILVFVLDILLYCFIIWYLDNIISGEYGTSKPWYFFLTKDYWLKNSKTIDYESTLGNNGNQDIEEYPTDKDPSICIRNLRKEFKTGDGLRVAVDNLSLNMYQDEIHSFLGQNGSGKSTTIGMLTGLIPPTSGGALVNGYDIHTKIDEIRKSFGIVLQTDILYDSLTVMEHLEIFAAIKGVTDKHLAKSEARRLACELGLESKLDSPVSSLSGGQKRKLCLSIAFIGKSSIILLDEPTSGMDPLSRRQVWDFLINNKRGKTIIFTTHYMDEAEIGDRISIISFGKLRCEGTSLFLKTRFGVGYLLTLTKKSIECKTSSVVSMIQSYIPDAKVLSDAGSELSLRIPKENVSSPKFPKFFDELEARKDSLLISSYGFSVTTLEEVFLKIGEEVTGNQTFNDAFVKKALLTNSRGIKSGQQLKAIFIKRLQTSKKDVKSLVLSIVIPLVVLSVGLLLYKTMGTIEMYNTVTTPLVFSIDRLGEKFDIPFSIKDDDLIQSNATFGFPIRASFIERAKFKQYLHDSFEDKPGALYFPGYKQIEGVEFFHYKVYYNRNYLHTLPIYINYVNNAIANRLANVQIITESRPFEHIKSQFEKATADTNFAATIFFIVFTLAAFCLIASSAGGSITQERSSKTKRLLYISGLKKPVYWISNLLFDYTLSFLIAAFFTVVIVFIDDRFQKNFSLYMSGISLYIVSIIPLAYLLSYKFKTHGIATGLIFAIVFGIGLIMMVISLVLRVWAIKDNNLEFESMTDIIEMVFYSLSPTFCFAKVLIIITNFPGITKVGTNYIDNYWSLYYGFRPIVALASHSIIWLVWILVLDKIPEIKGKLYFDRDIRPPVPPQNEDSDVAYERKRVFLPETQNDPIIINGLHKTFPSKSGNKIAVFNTSLSIPQGQTFGLLGLNGAGKSTTLSILTGDIQPTCGQIKINGYDLKSERRSALRSIGMMPQFDESLVGLLSAKEQLTLYCRIKGVEECQIKDTVEAFIQMMRLTDISNSNVSTYSGGNKRKVSLSIACIGNPSLVLLDEVSCGVDPLTRRFMWSVVTELKKNKVILLTSHSMFECENLCDNVTVMKNGKLICLGSIQHVKNKYGDGYSLDVKFKREFSDTGIEQVLNHFKNSSLIDSHDLIASFELPRNLKISKIFRILQNELKQILEDYSVSQTSLEQVFLKLTNPRFNINNN</sequence>
<dbReference type="CDD" id="cd03263">
    <property type="entry name" value="ABC_subfamily_A"/>
    <property type="match status" value="2"/>
</dbReference>
<feature type="transmembrane region" description="Helical" evidence="10">
    <location>
        <begin position="358"/>
        <end position="378"/>
    </location>
</feature>
<dbReference type="RefSeq" id="XP_003288060.1">
    <property type="nucleotide sequence ID" value="XM_003288012.1"/>
</dbReference>
<dbReference type="Pfam" id="PF00005">
    <property type="entry name" value="ABC_tran"/>
    <property type="match status" value="2"/>
</dbReference>
<feature type="transmembrane region" description="Helical" evidence="10">
    <location>
        <begin position="1082"/>
        <end position="1101"/>
    </location>
</feature>
<dbReference type="GO" id="GO:0005524">
    <property type="term" value="F:ATP binding"/>
    <property type="evidence" value="ECO:0007669"/>
    <property type="project" value="UniProtKB-KW"/>
</dbReference>
<dbReference type="GO" id="GO:0016020">
    <property type="term" value="C:membrane"/>
    <property type="evidence" value="ECO:0007669"/>
    <property type="project" value="UniProtKB-SubCell"/>
</dbReference>
<dbReference type="GeneID" id="10501463"/>
<feature type="transmembrane region" description="Helical" evidence="10">
    <location>
        <begin position="1113"/>
        <end position="1133"/>
    </location>
</feature>
<evidence type="ECO:0000259" key="11">
    <source>
        <dbReference type="PROSITE" id="PS50893"/>
    </source>
</evidence>
<feature type="transmembrane region" description="Helical" evidence="10">
    <location>
        <begin position="267"/>
        <end position="294"/>
    </location>
</feature>
<evidence type="ECO:0000256" key="4">
    <source>
        <dbReference type="ARBA" id="ARBA00022692"/>
    </source>
</evidence>
<evidence type="ECO:0000313" key="12">
    <source>
        <dbReference type="EMBL" id="EGC35447.1"/>
    </source>
</evidence>
<dbReference type="Pfam" id="PF12698">
    <property type="entry name" value="ABC2_membrane_3"/>
    <property type="match status" value="2"/>
</dbReference>
<dbReference type="InParanoid" id="F0ZKW5"/>
<dbReference type="Proteomes" id="UP000001064">
    <property type="component" value="Unassembled WGS sequence"/>
</dbReference>
<feature type="transmembrane region" description="Helical" evidence="10">
    <location>
        <begin position="300"/>
        <end position="321"/>
    </location>
</feature>
<evidence type="ECO:0000256" key="1">
    <source>
        <dbReference type="ARBA" id="ARBA00004141"/>
    </source>
</evidence>
<keyword evidence="13" id="KW-1185">Reference proteome</keyword>
<protein>
    <recommendedName>
        <fullName evidence="11">ABC transporter domain-containing protein</fullName>
    </recommendedName>
</protein>
<evidence type="ECO:0000256" key="6">
    <source>
        <dbReference type="ARBA" id="ARBA00022741"/>
    </source>
</evidence>
<accession>F0ZKW5</accession>
<keyword evidence="9 10" id="KW-0472">Membrane</keyword>
<feature type="domain" description="ABC transporter" evidence="11">
    <location>
        <begin position="474"/>
        <end position="707"/>
    </location>
</feature>
<proteinExistence type="inferred from homology"/>
<keyword evidence="5" id="KW-0677">Repeat</keyword>
<dbReference type="SMART" id="SM00382">
    <property type="entry name" value="AAA"/>
    <property type="match status" value="2"/>
</dbReference>
<evidence type="ECO:0000256" key="9">
    <source>
        <dbReference type="ARBA" id="ARBA00023136"/>
    </source>
</evidence>
<dbReference type="InterPro" id="IPR003439">
    <property type="entry name" value="ABC_transporter-like_ATP-bd"/>
</dbReference>
<gene>
    <name evidence="12" type="primary">ABCA4</name>
    <name evidence="12" type="ORF">DICPUDRAFT_94555</name>
</gene>
<dbReference type="InterPro" id="IPR003593">
    <property type="entry name" value="AAA+_ATPase"/>
</dbReference>
<dbReference type="OrthoDB" id="10255969at2759"/>
<feature type="transmembrane region" description="Helical" evidence="10">
    <location>
        <begin position="225"/>
        <end position="246"/>
    </location>
</feature>
<dbReference type="EMBL" id="GL871060">
    <property type="protein sequence ID" value="EGC35447.1"/>
    <property type="molecule type" value="Genomic_DNA"/>
</dbReference>
<dbReference type="SUPFAM" id="SSF52540">
    <property type="entry name" value="P-loop containing nucleoside triphosphate hydrolases"/>
    <property type="match status" value="2"/>
</dbReference>
<keyword evidence="3" id="KW-0813">Transport</keyword>
<evidence type="ECO:0000256" key="8">
    <source>
        <dbReference type="ARBA" id="ARBA00022989"/>
    </source>
</evidence>
<keyword evidence="7" id="KW-0067">ATP-binding</keyword>
<comment type="subcellular location">
    <subcellularLocation>
        <location evidence="1">Membrane</location>
        <topology evidence="1">Multi-pass membrane protein</topology>
    </subcellularLocation>
</comment>
<reference evidence="13" key="1">
    <citation type="journal article" date="2011" name="Genome Biol.">
        <title>Comparative genomics of the social amoebae Dictyostelium discoideum and Dictyostelium purpureum.</title>
        <authorList>
            <consortium name="US DOE Joint Genome Institute (JGI-PGF)"/>
            <person name="Sucgang R."/>
            <person name="Kuo A."/>
            <person name="Tian X."/>
            <person name="Salerno W."/>
            <person name="Parikh A."/>
            <person name="Feasley C.L."/>
            <person name="Dalin E."/>
            <person name="Tu H."/>
            <person name="Huang E."/>
            <person name="Barry K."/>
            <person name="Lindquist E."/>
            <person name="Shapiro H."/>
            <person name="Bruce D."/>
            <person name="Schmutz J."/>
            <person name="Salamov A."/>
            <person name="Fey P."/>
            <person name="Gaudet P."/>
            <person name="Anjard C."/>
            <person name="Babu M.M."/>
            <person name="Basu S."/>
            <person name="Bushmanova Y."/>
            <person name="van der Wel H."/>
            <person name="Katoh-Kurasawa M."/>
            <person name="Dinh C."/>
            <person name="Coutinho P.M."/>
            <person name="Saito T."/>
            <person name="Elias M."/>
            <person name="Schaap P."/>
            <person name="Kay R.R."/>
            <person name="Henrissat B."/>
            <person name="Eichinger L."/>
            <person name="Rivero F."/>
            <person name="Putnam N.H."/>
            <person name="West C.M."/>
            <person name="Loomis W.F."/>
            <person name="Chisholm R.L."/>
            <person name="Shaulsky G."/>
            <person name="Strassmann J.E."/>
            <person name="Queller D.C."/>
            <person name="Kuspa A."/>
            <person name="Grigoriev I.V."/>
        </authorList>
    </citation>
    <scope>NUCLEOTIDE SEQUENCE [LARGE SCALE GENOMIC DNA]</scope>
    <source>
        <strain evidence="13">QSDP1</strain>
    </source>
</reference>
<dbReference type="eggNOG" id="KOG0059">
    <property type="taxonomic scope" value="Eukaryota"/>
</dbReference>
<feature type="transmembrane region" description="Helical" evidence="10">
    <location>
        <begin position="1045"/>
        <end position="1070"/>
    </location>
</feature>
<evidence type="ECO:0000256" key="10">
    <source>
        <dbReference type="SAM" id="Phobius"/>
    </source>
</evidence>
<dbReference type="PANTHER" id="PTHR19229">
    <property type="entry name" value="ATP-BINDING CASSETTE TRANSPORTER SUBFAMILY A ABCA"/>
    <property type="match status" value="1"/>
</dbReference>
<dbReference type="FunFam" id="3.40.50.300:FF:000298">
    <property type="entry name" value="ATP-binding cassette sub-family A member 12"/>
    <property type="match status" value="1"/>
</dbReference>
<dbReference type="PROSITE" id="PS50893">
    <property type="entry name" value="ABC_TRANSPORTER_2"/>
    <property type="match status" value="2"/>
</dbReference>
<feature type="transmembrane region" description="Helical" evidence="10">
    <location>
        <begin position="399"/>
        <end position="419"/>
    </location>
</feature>
<evidence type="ECO:0000256" key="3">
    <source>
        <dbReference type="ARBA" id="ARBA00022448"/>
    </source>
</evidence>
<dbReference type="GO" id="GO:0005319">
    <property type="term" value="F:lipid transporter activity"/>
    <property type="evidence" value="ECO:0000318"/>
    <property type="project" value="GO_Central"/>
</dbReference>
<dbReference type="FunCoup" id="F0ZKW5">
    <property type="interactions" value="88"/>
</dbReference>
<organism evidence="12 13">
    <name type="scientific">Dictyostelium purpureum</name>
    <name type="common">Slime mold</name>
    <dbReference type="NCBI Taxonomy" id="5786"/>
    <lineage>
        <taxon>Eukaryota</taxon>
        <taxon>Amoebozoa</taxon>
        <taxon>Evosea</taxon>
        <taxon>Eumycetozoa</taxon>
        <taxon>Dictyostelia</taxon>
        <taxon>Dictyosteliales</taxon>
        <taxon>Dictyosteliaceae</taxon>
        <taxon>Dictyostelium</taxon>
    </lineage>
</organism>
<evidence type="ECO:0000256" key="7">
    <source>
        <dbReference type="ARBA" id="ARBA00022840"/>
    </source>
</evidence>
<keyword evidence="8 10" id="KW-1133">Transmembrane helix</keyword>
<dbReference type="GO" id="GO:0016887">
    <property type="term" value="F:ATP hydrolysis activity"/>
    <property type="evidence" value="ECO:0007669"/>
    <property type="project" value="InterPro"/>
</dbReference>
<dbReference type="FunFam" id="3.40.50.300:FF:002530">
    <property type="entry name" value="ABC transporter A family member 5"/>
    <property type="match status" value="1"/>
</dbReference>
<dbReference type="GO" id="GO:0006869">
    <property type="term" value="P:lipid transport"/>
    <property type="evidence" value="ECO:0000318"/>
    <property type="project" value="GO_Central"/>
</dbReference>
<dbReference type="InterPro" id="IPR013525">
    <property type="entry name" value="ABC2_TM"/>
</dbReference>
<dbReference type="InterPro" id="IPR017871">
    <property type="entry name" value="ABC_transporter-like_CS"/>
</dbReference>
<dbReference type="InterPro" id="IPR027417">
    <property type="entry name" value="P-loop_NTPase"/>
</dbReference>